<dbReference type="EMBL" id="JAATIQ010000062">
    <property type="protein sequence ID" value="KAF4390620.1"/>
    <property type="molecule type" value="Genomic_DNA"/>
</dbReference>
<sequence>MGSTSSELEGVISIGAWGSRSGGDPWSYKPNTASPIREIIFFHEGGNIKSISFKHQDSFISGGFGGRDPNDRGTSETRITLRTPSEYLKSISGTYGVYNGVADVILSLSFHTNLSTYVPFGRPSNTGTPFTIPMEDSVVVGFHGRAGYYLDAIGIYVKPLNPRGSISLGTWGGPKGDPFGFMVGTTSWIKQIIIRHDSNIKALSFKDENDHNYGIFGGKNPNDLGREAIIEFDGRSEFLTSISGTYGSYVNYASVITSLLFETNLNTYGPFGREIGTTFSLPIMRGAVVVGFHGKSNIYIDSIGIYVRPRTVG</sequence>
<keyword evidence="5" id="KW-1185">Reference proteome</keyword>
<dbReference type="SMART" id="SM00915">
    <property type="entry name" value="Jacalin"/>
    <property type="match status" value="2"/>
</dbReference>
<reference evidence="4 5" key="1">
    <citation type="journal article" date="2020" name="bioRxiv">
        <title>Sequence and annotation of 42 cannabis genomes reveals extensive copy number variation in cannabinoid synthesis and pathogen resistance genes.</title>
        <authorList>
            <person name="Mckernan K.J."/>
            <person name="Helbert Y."/>
            <person name="Kane L.T."/>
            <person name="Ebling H."/>
            <person name="Zhang L."/>
            <person name="Liu B."/>
            <person name="Eaton Z."/>
            <person name="Mclaughlin S."/>
            <person name="Kingan S."/>
            <person name="Baybayan P."/>
            <person name="Concepcion G."/>
            <person name="Jordan M."/>
            <person name="Riva A."/>
            <person name="Barbazuk W."/>
            <person name="Harkins T."/>
        </authorList>
    </citation>
    <scope>NUCLEOTIDE SEQUENCE [LARGE SCALE GENOMIC DNA]</scope>
    <source>
        <strain evidence="5">cv. Jamaican Lion 4</strain>
        <tissue evidence="4">Leaf</tissue>
    </source>
</reference>
<dbReference type="FunFam" id="2.100.10.30:FF:000001">
    <property type="entry name" value="Jacalin-related lectin 33"/>
    <property type="match status" value="2"/>
</dbReference>
<accession>A0A7J6H7R6</accession>
<evidence type="ECO:0000313" key="4">
    <source>
        <dbReference type="EMBL" id="KAF4390620.1"/>
    </source>
</evidence>
<comment type="caution">
    <text evidence="4">The sequence shown here is derived from an EMBL/GenBank/DDBJ whole genome shotgun (WGS) entry which is preliminary data.</text>
</comment>
<dbReference type="CDD" id="cd09612">
    <property type="entry name" value="Jacalin"/>
    <property type="match status" value="2"/>
</dbReference>
<dbReference type="InterPro" id="IPR036404">
    <property type="entry name" value="Jacalin-like_lectin_dom_sf"/>
</dbReference>
<dbReference type="PANTHER" id="PTHR47293">
    <property type="entry name" value="JACALIN-RELATED LECTIN 3"/>
    <property type="match status" value="1"/>
</dbReference>
<dbReference type="PROSITE" id="PS51752">
    <property type="entry name" value="JACALIN_LECTIN"/>
    <property type="match status" value="2"/>
</dbReference>
<evidence type="ECO:0000259" key="3">
    <source>
        <dbReference type="PROSITE" id="PS51752"/>
    </source>
</evidence>
<gene>
    <name evidence="4" type="ORF">G4B88_015510</name>
</gene>
<organism evidence="4 5">
    <name type="scientific">Cannabis sativa</name>
    <name type="common">Hemp</name>
    <name type="synonym">Marijuana</name>
    <dbReference type="NCBI Taxonomy" id="3483"/>
    <lineage>
        <taxon>Eukaryota</taxon>
        <taxon>Viridiplantae</taxon>
        <taxon>Streptophyta</taxon>
        <taxon>Embryophyta</taxon>
        <taxon>Tracheophyta</taxon>
        <taxon>Spermatophyta</taxon>
        <taxon>Magnoliopsida</taxon>
        <taxon>eudicotyledons</taxon>
        <taxon>Gunneridae</taxon>
        <taxon>Pentapetalae</taxon>
        <taxon>rosids</taxon>
        <taxon>fabids</taxon>
        <taxon>Rosales</taxon>
        <taxon>Cannabaceae</taxon>
        <taxon>Cannabis</taxon>
    </lineage>
</organism>
<dbReference type="Pfam" id="PF01419">
    <property type="entry name" value="Jacalin"/>
    <property type="match status" value="2"/>
</dbReference>
<dbReference type="AlphaFoldDB" id="A0A7J6H7R6"/>
<feature type="domain" description="Jacalin-type lectin" evidence="3">
    <location>
        <begin position="11"/>
        <end position="159"/>
    </location>
</feature>
<evidence type="ECO:0000313" key="5">
    <source>
        <dbReference type="Proteomes" id="UP000583929"/>
    </source>
</evidence>
<dbReference type="GO" id="GO:0005537">
    <property type="term" value="F:D-mannose binding"/>
    <property type="evidence" value="ECO:0007669"/>
    <property type="project" value="UniProtKB-ARBA"/>
</dbReference>
<evidence type="ECO:0000256" key="1">
    <source>
        <dbReference type="ARBA" id="ARBA00006568"/>
    </source>
</evidence>
<dbReference type="SUPFAM" id="SSF51101">
    <property type="entry name" value="Mannose-binding lectins"/>
    <property type="match status" value="2"/>
</dbReference>
<evidence type="ECO:0000256" key="2">
    <source>
        <dbReference type="ARBA" id="ARBA00022734"/>
    </source>
</evidence>
<keyword evidence="2" id="KW-0430">Lectin</keyword>
<dbReference type="Gene3D" id="2.100.10.30">
    <property type="entry name" value="Jacalin-like lectin domain"/>
    <property type="match status" value="2"/>
</dbReference>
<proteinExistence type="inferred from homology"/>
<protein>
    <recommendedName>
        <fullName evidence="3">Jacalin-type lectin domain-containing protein</fullName>
    </recommendedName>
</protein>
<feature type="domain" description="Jacalin-type lectin" evidence="3">
    <location>
        <begin position="165"/>
        <end position="309"/>
    </location>
</feature>
<dbReference type="GO" id="GO:0005536">
    <property type="term" value="F:D-glucose binding"/>
    <property type="evidence" value="ECO:0007669"/>
    <property type="project" value="UniProtKB-ARBA"/>
</dbReference>
<dbReference type="InterPro" id="IPR001229">
    <property type="entry name" value="Jacalin-like_lectin_dom"/>
</dbReference>
<dbReference type="InterPro" id="IPR033734">
    <property type="entry name" value="Jacalin-like_lectin_dom_plant"/>
</dbReference>
<comment type="similarity">
    <text evidence="1">Belongs to the jacalin lectin family.</text>
</comment>
<dbReference type="Proteomes" id="UP000583929">
    <property type="component" value="Unassembled WGS sequence"/>
</dbReference>
<name>A0A7J6H7R6_CANSA</name>
<dbReference type="PANTHER" id="PTHR47293:SF79">
    <property type="entry name" value="JACALIN-TYPE LECTIN DOMAIN-CONTAINING PROTEIN"/>
    <property type="match status" value="1"/>
</dbReference>